<keyword evidence="7" id="KW-1185">Reference proteome</keyword>
<dbReference type="Pfam" id="PF00440">
    <property type="entry name" value="TetR_N"/>
    <property type="match status" value="1"/>
</dbReference>
<organism evidence="6 7">
    <name type="scientific">Leptospirillum ferrooxidans (strain C2-3)</name>
    <dbReference type="NCBI Taxonomy" id="1162668"/>
    <lineage>
        <taxon>Bacteria</taxon>
        <taxon>Pseudomonadati</taxon>
        <taxon>Nitrospirota</taxon>
        <taxon>Nitrospiria</taxon>
        <taxon>Nitrospirales</taxon>
        <taxon>Nitrospiraceae</taxon>
        <taxon>Leptospirillum</taxon>
    </lineage>
</organism>
<evidence type="ECO:0000313" key="6">
    <source>
        <dbReference type="EMBL" id="BAM07289.1"/>
    </source>
</evidence>
<dbReference type="PANTHER" id="PTHR47506">
    <property type="entry name" value="TRANSCRIPTIONAL REGULATORY PROTEIN"/>
    <property type="match status" value="1"/>
</dbReference>
<keyword evidence="2 4" id="KW-0238">DNA-binding</keyword>
<dbReference type="AlphaFoldDB" id="I0IPU0"/>
<dbReference type="STRING" id="1162668.LFE_1607"/>
<feature type="DNA-binding region" description="H-T-H motif" evidence="4">
    <location>
        <begin position="34"/>
        <end position="53"/>
    </location>
</feature>
<dbReference type="EMBL" id="AP012342">
    <property type="protein sequence ID" value="BAM07289.1"/>
    <property type="molecule type" value="Genomic_DNA"/>
</dbReference>
<keyword evidence="1" id="KW-0805">Transcription regulation</keyword>
<evidence type="ECO:0000256" key="4">
    <source>
        <dbReference type="PROSITE-ProRule" id="PRU00335"/>
    </source>
</evidence>
<dbReference type="InterPro" id="IPR036271">
    <property type="entry name" value="Tet_transcr_reg_TetR-rel_C_sf"/>
</dbReference>
<proteinExistence type="predicted"/>
<dbReference type="eggNOG" id="COG1309">
    <property type="taxonomic scope" value="Bacteria"/>
</dbReference>
<evidence type="ECO:0000256" key="2">
    <source>
        <dbReference type="ARBA" id="ARBA00023125"/>
    </source>
</evidence>
<dbReference type="SUPFAM" id="SSF48498">
    <property type="entry name" value="Tetracyclin repressor-like, C-terminal domain"/>
    <property type="match status" value="1"/>
</dbReference>
<gene>
    <name evidence="6" type="ordered locus">LFE_1607</name>
</gene>
<evidence type="ECO:0000313" key="7">
    <source>
        <dbReference type="Proteomes" id="UP000007382"/>
    </source>
</evidence>
<dbReference type="HOGENOM" id="CLU_069356_15_11_0"/>
<keyword evidence="3" id="KW-0804">Transcription</keyword>
<dbReference type="PATRIC" id="fig|1162668.3.peg.1913"/>
<dbReference type="SUPFAM" id="SSF46689">
    <property type="entry name" value="Homeodomain-like"/>
    <property type="match status" value="1"/>
</dbReference>
<accession>I0IPU0</accession>
<reference evidence="7" key="2">
    <citation type="submission" date="2012-03" db="EMBL/GenBank/DDBJ databases">
        <title>The complete genome sequence of the pioneer microbe on fresh volcanic deposit, Leptospirillum ferrooxidans strain C2-3.</title>
        <authorList>
            <person name="Fujimura R."/>
            <person name="Sato Y."/>
            <person name="Nishizawa T."/>
            <person name="Nanba K."/>
            <person name="Oshima K."/>
            <person name="Hattori M."/>
            <person name="Kamijo T."/>
            <person name="Ohta H."/>
        </authorList>
    </citation>
    <scope>NUCLEOTIDE SEQUENCE [LARGE SCALE GENOMIC DNA]</scope>
    <source>
        <strain evidence="7">C2-3</strain>
    </source>
</reference>
<dbReference type="InterPro" id="IPR009057">
    <property type="entry name" value="Homeodomain-like_sf"/>
</dbReference>
<dbReference type="OrthoDB" id="6684185at2"/>
<dbReference type="KEGG" id="lfc:LFE_1607"/>
<dbReference type="PROSITE" id="PS50977">
    <property type="entry name" value="HTH_TETR_2"/>
    <property type="match status" value="1"/>
</dbReference>
<dbReference type="Gene3D" id="1.10.10.60">
    <property type="entry name" value="Homeodomain-like"/>
    <property type="match status" value="1"/>
</dbReference>
<evidence type="ECO:0000256" key="1">
    <source>
        <dbReference type="ARBA" id="ARBA00023015"/>
    </source>
</evidence>
<dbReference type="RefSeq" id="WP_014449774.1">
    <property type="nucleotide sequence ID" value="NC_017094.1"/>
</dbReference>
<feature type="domain" description="HTH tetR-type" evidence="5">
    <location>
        <begin position="11"/>
        <end position="71"/>
    </location>
</feature>
<name>I0IPU0_LEPFC</name>
<dbReference type="Proteomes" id="UP000007382">
    <property type="component" value="Chromosome"/>
</dbReference>
<sequence>MVRLGRAEMRARTRELLLVSARQECVRLGINAASIDVIAENAGFSKGGFYSNFKSKEDIFLALLEEHLNAEVAALSRLISESVSVDDLLAKIDELYTNLFTDPTMCVLSVEFQLLAMRNEIVRKRYQELSTHHRATLIELLQNAMIRFHTSLRSDPAEVIDILTALAHGLVLQKSAGTVLGKKTDISGTMTQYLRMMIQSDQSYCS</sequence>
<protein>
    <submittedName>
        <fullName evidence="6">Putative transcriptional regulator, TetR family</fullName>
    </submittedName>
</protein>
<evidence type="ECO:0000259" key="5">
    <source>
        <dbReference type="PROSITE" id="PS50977"/>
    </source>
</evidence>
<dbReference type="Gene3D" id="1.10.357.10">
    <property type="entry name" value="Tetracycline Repressor, domain 2"/>
    <property type="match status" value="1"/>
</dbReference>
<dbReference type="PANTHER" id="PTHR47506:SF6">
    <property type="entry name" value="HTH-TYPE TRANSCRIPTIONAL REPRESSOR NEMR"/>
    <property type="match status" value="1"/>
</dbReference>
<dbReference type="GO" id="GO:0003677">
    <property type="term" value="F:DNA binding"/>
    <property type="evidence" value="ECO:0007669"/>
    <property type="project" value="UniProtKB-UniRule"/>
</dbReference>
<evidence type="ECO:0000256" key="3">
    <source>
        <dbReference type="ARBA" id="ARBA00023163"/>
    </source>
</evidence>
<dbReference type="InterPro" id="IPR001647">
    <property type="entry name" value="HTH_TetR"/>
</dbReference>
<reference evidence="6 7" key="1">
    <citation type="journal article" date="2012" name="J. Bacteriol.">
        <title>Complete Genome Sequence of Leptospirillum ferrooxidans Strain C2-3, Isolated from a Fresh Volcanic Ash Deposit on the Island of Miyake, Japan.</title>
        <authorList>
            <person name="Fujimura R."/>
            <person name="Sato Y."/>
            <person name="Nishizawa T."/>
            <person name="Oshima K."/>
            <person name="Kim S.-W."/>
            <person name="Hattori M."/>
            <person name="Kamijo T."/>
            <person name="Ohta H."/>
        </authorList>
    </citation>
    <scope>NUCLEOTIDE SEQUENCE [LARGE SCALE GENOMIC DNA]</scope>
    <source>
        <strain evidence="6 7">C2-3</strain>
    </source>
</reference>